<name>A0A1F6TRP0_9PROT</name>
<dbReference type="GO" id="GO:0017004">
    <property type="term" value="P:cytochrome complex assembly"/>
    <property type="evidence" value="ECO:0007669"/>
    <property type="project" value="UniProtKB-KW"/>
</dbReference>
<dbReference type="InterPro" id="IPR003557">
    <property type="entry name" value="Cyt_c_biogenesis_CcmC"/>
</dbReference>
<dbReference type="PANTHER" id="PTHR30071:SF1">
    <property type="entry name" value="CYTOCHROME B_B6 PROTEIN-RELATED"/>
    <property type="match status" value="1"/>
</dbReference>
<proteinExistence type="inferred from homology"/>
<accession>A0A1F6TRP0</accession>
<feature type="domain" description="Cytochrome c assembly protein" evidence="10">
    <location>
        <begin position="2"/>
        <end position="180"/>
    </location>
</feature>
<dbReference type="STRING" id="1817760.A2151_02955"/>
<feature type="transmembrane region" description="Helical" evidence="9">
    <location>
        <begin position="154"/>
        <end position="173"/>
    </location>
</feature>
<evidence type="ECO:0000256" key="6">
    <source>
        <dbReference type="ARBA" id="ARBA00022748"/>
    </source>
</evidence>
<evidence type="ECO:0000313" key="11">
    <source>
        <dbReference type="EMBL" id="OGI47726.1"/>
    </source>
</evidence>
<evidence type="ECO:0000256" key="5">
    <source>
        <dbReference type="ARBA" id="ARBA00022692"/>
    </source>
</evidence>
<evidence type="ECO:0000313" key="12">
    <source>
        <dbReference type="Proteomes" id="UP000178885"/>
    </source>
</evidence>
<dbReference type="GO" id="GO:0020037">
    <property type="term" value="F:heme binding"/>
    <property type="evidence" value="ECO:0007669"/>
    <property type="project" value="InterPro"/>
</dbReference>
<dbReference type="EMBL" id="MFSU01000048">
    <property type="protein sequence ID" value="OGI47726.1"/>
    <property type="molecule type" value="Genomic_DNA"/>
</dbReference>
<evidence type="ECO:0000256" key="9">
    <source>
        <dbReference type="RuleBase" id="RU364092"/>
    </source>
</evidence>
<organism evidence="11 12">
    <name type="scientific">Candidatus Muproteobacteria bacterium RBG_16_65_34</name>
    <dbReference type="NCBI Taxonomy" id="1817760"/>
    <lineage>
        <taxon>Bacteria</taxon>
        <taxon>Pseudomonadati</taxon>
        <taxon>Pseudomonadota</taxon>
        <taxon>Candidatus Muproteobacteria</taxon>
    </lineage>
</organism>
<comment type="subcellular location">
    <subcellularLocation>
        <location evidence="9">Cell inner membrane</location>
    </subcellularLocation>
    <subcellularLocation>
        <location evidence="2">Membrane</location>
        <topology evidence="2">Multi-pass membrane protein</topology>
    </subcellularLocation>
</comment>
<keyword evidence="6 9" id="KW-0201">Cytochrome c-type biogenesis</keyword>
<evidence type="ECO:0000256" key="7">
    <source>
        <dbReference type="ARBA" id="ARBA00022989"/>
    </source>
</evidence>
<dbReference type="PRINTS" id="PR01386">
    <property type="entry name" value="CCMCBIOGNSIS"/>
</dbReference>
<evidence type="ECO:0000259" key="10">
    <source>
        <dbReference type="Pfam" id="PF01578"/>
    </source>
</evidence>
<evidence type="ECO:0000256" key="1">
    <source>
        <dbReference type="ARBA" id="ARBA00002442"/>
    </source>
</evidence>
<keyword evidence="5 9" id="KW-0812">Transmembrane</keyword>
<keyword evidence="9" id="KW-0813">Transport</keyword>
<feature type="transmembrane region" description="Helical" evidence="9">
    <location>
        <begin position="59"/>
        <end position="80"/>
    </location>
</feature>
<feature type="transmembrane region" description="Helical" evidence="9">
    <location>
        <begin position="193"/>
        <end position="218"/>
    </location>
</feature>
<dbReference type="InterPro" id="IPR045062">
    <property type="entry name" value="Cyt_c_biogenesis_CcsA/CcmC"/>
</dbReference>
<evidence type="ECO:0000256" key="3">
    <source>
        <dbReference type="ARBA" id="ARBA00005840"/>
    </source>
</evidence>
<evidence type="ECO:0000256" key="2">
    <source>
        <dbReference type="ARBA" id="ARBA00004141"/>
    </source>
</evidence>
<sequence>MHKYASPKTFYPLAGTLIPWLAGATVLLLALGLYLGLFVAPPDYQQGETVRIMFIHVPAAWMSMFVYAVMAAAGAAALVWNVKLMETLASACAPIGASFTLLALITGSLWGKPMWGAWWVWDARLTSELILFFLYIGVMALRASIDDPRRAARAAAILALVGVVNIPVIHFSVEWWNTLHQPASVGRMGKPTIHLSILMPLLTMAVAFTFYFLTAALLRMRNEILEREKHTSWVQELVESRR</sequence>
<dbReference type="NCBIfam" id="TIGR01191">
    <property type="entry name" value="ccmC"/>
    <property type="match status" value="1"/>
</dbReference>
<dbReference type="AlphaFoldDB" id="A0A1F6TRP0"/>
<dbReference type="InterPro" id="IPR002541">
    <property type="entry name" value="Cyt_c_assembly"/>
</dbReference>
<keyword evidence="8 9" id="KW-0472">Membrane</keyword>
<comment type="caution">
    <text evidence="11">The sequence shown here is derived from an EMBL/GenBank/DDBJ whole genome shotgun (WGS) entry which is preliminary data.</text>
</comment>
<dbReference type="PANTHER" id="PTHR30071">
    <property type="entry name" value="HEME EXPORTER PROTEIN C"/>
    <property type="match status" value="1"/>
</dbReference>
<comment type="similarity">
    <text evidence="3 9">Belongs to the CcmC/CycZ/HelC family.</text>
</comment>
<comment type="function">
    <text evidence="1 9">Required for the export of heme to the periplasm for the biogenesis of c-type cytochromes.</text>
</comment>
<keyword evidence="9" id="KW-0997">Cell inner membrane</keyword>
<keyword evidence="9" id="KW-1003">Cell membrane</keyword>
<feature type="transmembrane region" description="Helical" evidence="9">
    <location>
        <begin position="12"/>
        <end position="39"/>
    </location>
</feature>
<protein>
    <recommendedName>
        <fullName evidence="4 9">Heme exporter protein C</fullName>
    </recommendedName>
    <alternativeName>
        <fullName evidence="9">Cytochrome c-type biogenesis protein</fullName>
    </alternativeName>
</protein>
<dbReference type="Pfam" id="PF01578">
    <property type="entry name" value="Cytochrom_C_asm"/>
    <property type="match status" value="1"/>
</dbReference>
<reference evidence="11 12" key="1">
    <citation type="journal article" date="2016" name="Nat. Commun.">
        <title>Thousands of microbial genomes shed light on interconnected biogeochemical processes in an aquifer system.</title>
        <authorList>
            <person name="Anantharaman K."/>
            <person name="Brown C.T."/>
            <person name="Hug L.A."/>
            <person name="Sharon I."/>
            <person name="Castelle C.J."/>
            <person name="Probst A.J."/>
            <person name="Thomas B.C."/>
            <person name="Singh A."/>
            <person name="Wilkins M.J."/>
            <person name="Karaoz U."/>
            <person name="Brodie E.L."/>
            <person name="Williams K.H."/>
            <person name="Hubbard S.S."/>
            <person name="Banfield J.F."/>
        </authorList>
    </citation>
    <scope>NUCLEOTIDE SEQUENCE [LARGE SCALE GENOMIC DNA]</scope>
</reference>
<keyword evidence="7 9" id="KW-1133">Transmembrane helix</keyword>
<feature type="transmembrane region" description="Helical" evidence="9">
    <location>
        <begin position="87"/>
        <end position="111"/>
    </location>
</feature>
<dbReference type="GO" id="GO:0005886">
    <property type="term" value="C:plasma membrane"/>
    <property type="evidence" value="ECO:0007669"/>
    <property type="project" value="UniProtKB-SubCell"/>
</dbReference>
<dbReference type="Proteomes" id="UP000178885">
    <property type="component" value="Unassembled WGS sequence"/>
</dbReference>
<evidence type="ECO:0000256" key="8">
    <source>
        <dbReference type="ARBA" id="ARBA00023136"/>
    </source>
</evidence>
<dbReference type="GO" id="GO:0015232">
    <property type="term" value="F:heme transmembrane transporter activity"/>
    <property type="evidence" value="ECO:0007669"/>
    <property type="project" value="InterPro"/>
</dbReference>
<evidence type="ECO:0000256" key="4">
    <source>
        <dbReference type="ARBA" id="ARBA00016463"/>
    </source>
</evidence>
<gene>
    <name evidence="9" type="primary">ccmC</name>
    <name evidence="11" type="ORF">A2151_02955</name>
</gene>
<feature type="transmembrane region" description="Helical" evidence="9">
    <location>
        <begin position="123"/>
        <end position="142"/>
    </location>
</feature>